<sequence>MSKWDDIQSRLISQFRNASSIIARLEIIQNTKNYASLSSIGGIEVAVMQKQMDSLQTILLSMRNTLEDFRAVVLSLEKLQYDGKQLAKGSSNQMNKKQLQHRIGVKPTLTNCIDGLVLLHEMHLADSGDLGALHQLLVDQPNILSEEVQYVFDIVFAEEIC</sequence>
<protein>
    <recommendedName>
        <fullName evidence="3">Fungal N-terminal domain-containing protein</fullName>
    </recommendedName>
</protein>
<dbReference type="PANTHER" id="PTHR37904:SF2">
    <property type="entry name" value="OS10G0566900 PROTEIN"/>
    <property type="match status" value="1"/>
</dbReference>
<dbReference type="PANTHER" id="PTHR37904">
    <property type="entry name" value="OS10G0566900 PROTEIN"/>
    <property type="match status" value="1"/>
</dbReference>
<dbReference type="InterPro" id="IPR029159">
    <property type="entry name" value="CA109-like"/>
</dbReference>
<accession>A0ABR2BFX4</accession>
<dbReference type="Pfam" id="PF15011">
    <property type="entry name" value="CA109-like"/>
    <property type="match status" value="1"/>
</dbReference>
<dbReference type="EMBL" id="JBBPBM010000120">
    <property type="protein sequence ID" value="KAK8506070.1"/>
    <property type="molecule type" value="Genomic_DNA"/>
</dbReference>
<evidence type="ECO:0000313" key="1">
    <source>
        <dbReference type="EMBL" id="KAK8506070.1"/>
    </source>
</evidence>
<gene>
    <name evidence="1" type="ORF">V6N12_074127</name>
</gene>
<reference evidence="1 2" key="1">
    <citation type="journal article" date="2024" name="G3 (Bethesda)">
        <title>Genome assembly of Hibiscus sabdariffa L. provides insights into metabolisms of medicinal natural products.</title>
        <authorList>
            <person name="Kim T."/>
        </authorList>
    </citation>
    <scope>NUCLEOTIDE SEQUENCE [LARGE SCALE GENOMIC DNA]</scope>
    <source>
        <strain evidence="1">TK-2024</strain>
        <tissue evidence="1">Old leaves</tissue>
    </source>
</reference>
<comment type="caution">
    <text evidence="1">The sequence shown here is derived from an EMBL/GenBank/DDBJ whole genome shotgun (WGS) entry which is preliminary data.</text>
</comment>
<evidence type="ECO:0008006" key="3">
    <source>
        <dbReference type="Google" id="ProtNLM"/>
    </source>
</evidence>
<evidence type="ECO:0000313" key="2">
    <source>
        <dbReference type="Proteomes" id="UP001472677"/>
    </source>
</evidence>
<proteinExistence type="predicted"/>
<organism evidence="1 2">
    <name type="scientific">Hibiscus sabdariffa</name>
    <name type="common">roselle</name>
    <dbReference type="NCBI Taxonomy" id="183260"/>
    <lineage>
        <taxon>Eukaryota</taxon>
        <taxon>Viridiplantae</taxon>
        <taxon>Streptophyta</taxon>
        <taxon>Embryophyta</taxon>
        <taxon>Tracheophyta</taxon>
        <taxon>Spermatophyta</taxon>
        <taxon>Magnoliopsida</taxon>
        <taxon>eudicotyledons</taxon>
        <taxon>Gunneridae</taxon>
        <taxon>Pentapetalae</taxon>
        <taxon>rosids</taxon>
        <taxon>malvids</taxon>
        <taxon>Malvales</taxon>
        <taxon>Malvaceae</taxon>
        <taxon>Malvoideae</taxon>
        <taxon>Hibiscus</taxon>
    </lineage>
</organism>
<dbReference type="InterPro" id="IPR038985">
    <property type="entry name" value="OPRN-like"/>
</dbReference>
<dbReference type="Proteomes" id="UP001472677">
    <property type="component" value="Unassembled WGS sequence"/>
</dbReference>
<keyword evidence="2" id="KW-1185">Reference proteome</keyword>
<name>A0ABR2BFX4_9ROSI</name>